<organism evidence="1 2">
    <name type="scientific">Neosartorya fischeri (strain ATCC 1020 / DSM 3700 / CBS 544.65 / FGSC A1164 / JCM 1740 / NRRL 181 / WB 181)</name>
    <name type="common">Aspergillus fischerianus</name>
    <dbReference type="NCBI Taxonomy" id="331117"/>
    <lineage>
        <taxon>Eukaryota</taxon>
        <taxon>Fungi</taxon>
        <taxon>Dikarya</taxon>
        <taxon>Ascomycota</taxon>
        <taxon>Pezizomycotina</taxon>
        <taxon>Eurotiomycetes</taxon>
        <taxon>Eurotiomycetidae</taxon>
        <taxon>Eurotiales</taxon>
        <taxon>Aspergillaceae</taxon>
        <taxon>Aspergillus</taxon>
        <taxon>Aspergillus subgen. Fumigati</taxon>
    </lineage>
</organism>
<dbReference type="HOGENOM" id="CLU_1907237_0_0_1"/>
<dbReference type="RefSeq" id="XP_001261838.1">
    <property type="nucleotide sequence ID" value="XM_001261837.1"/>
</dbReference>
<dbReference type="Proteomes" id="UP000006702">
    <property type="component" value="Unassembled WGS sequence"/>
</dbReference>
<dbReference type="VEuPathDB" id="FungiDB:NFIA_095610"/>
<dbReference type="GeneID" id="4588883"/>
<evidence type="ECO:0000313" key="2">
    <source>
        <dbReference type="Proteomes" id="UP000006702"/>
    </source>
</evidence>
<sequence length="133" mass="14649">MLESQVSQQSPASAYTPIDVRKTFCKAYYWDAYVENFIIGSSKLNEHGNAAHLPLERNQVPSLCRVQSTPISLTLVGATRSAYYARSALSMAASVQATQSTEINIKTTEQGPRVLNNAISTMLIIQQFFSGEQ</sequence>
<name>A1DAQ1_NEOFI</name>
<dbReference type="OrthoDB" id="2140105at2759"/>
<accession>A1DAQ1</accession>
<dbReference type="KEGG" id="nfi:NFIA_095610"/>
<gene>
    <name evidence="1" type="ORF">NFIA_095610</name>
</gene>
<keyword evidence="2" id="KW-1185">Reference proteome</keyword>
<dbReference type="EMBL" id="DS027694">
    <property type="protein sequence ID" value="EAW19941.1"/>
    <property type="molecule type" value="Genomic_DNA"/>
</dbReference>
<evidence type="ECO:0000313" key="1">
    <source>
        <dbReference type="EMBL" id="EAW19941.1"/>
    </source>
</evidence>
<reference evidence="2" key="1">
    <citation type="journal article" date="2008" name="PLoS Genet.">
        <title>Genomic islands in the pathogenic filamentous fungus Aspergillus fumigatus.</title>
        <authorList>
            <person name="Fedorova N.D."/>
            <person name="Khaldi N."/>
            <person name="Joardar V.S."/>
            <person name="Maiti R."/>
            <person name="Amedeo P."/>
            <person name="Anderson M.J."/>
            <person name="Crabtree J."/>
            <person name="Silva J.C."/>
            <person name="Badger J.H."/>
            <person name="Albarraq A."/>
            <person name="Angiuoli S."/>
            <person name="Bussey H."/>
            <person name="Bowyer P."/>
            <person name="Cotty P.J."/>
            <person name="Dyer P.S."/>
            <person name="Egan A."/>
            <person name="Galens K."/>
            <person name="Fraser-Liggett C.M."/>
            <person name="Haas B.J."/>
            <person name="Inman J.M."/>
            <person name="Kent R."/>
            <person name="Lemieux S."/>
            <person name="Malavazi I."/>
            <person name="Orvis J."/>
            <person name="Roemer T."/>
            <person name="Ronning C.M."/>
            <person name="Sundaram J.P."/>
            <person name="Sutton G."/>
            <person name="Turner G."/>
            <person name="Venter J.C."/>
            <person name="White O.R."/>
            <person name="Whitty B.R."/>
            <person name="Youngman P."/>
            <person name="Wolfe K.H."/>
            <person name="Goldman G.H."/>
            <person name="Wortman J.R."/>
            <person name="Jiang B."/>
            <person name="Denning D.W."/>
            <person name="Nierman W.C."/>
        </authorList>
    </citation>
    <scope>NUCLEOTIDE SEQUENCE [LARGE SCALE GENOMIC DNA]</scope>
    <source>
        <strain evidence="2">ATCC 1020 / DSM 3700 / CBS 544.65 / FGSC A1164 / JCM 1740 / NRRL 181 / WB 181</strain>
    </source>
</reference>
<proteinExistence type="predicted"/>
<dbReference type="AlphaFoldDB" id="A1DAQ1"/>
<protein>
    <submittedName>
        <fullName evidence="1">Uncharacterized protein</fullName>
    </submittedName>
</protein>